<evidence type="ECO:0000256" key="15">
    <source>
        <dbReference type="ARBA" id="ARBA00030304"/>
    </source>
</evidence>
<sequence length="360" mass="41850">MAVQRVCKLILIVFPFSFILFTYYLIISAKKDAQKNLTLKINSLARQRFQKCPLNHHNFNGISVKCPEREFILEGWLSCMSWLNCDNIALDVRIRHRIGKPGTLNAVKEVYKADWFGYDVVYSRCAHDMFAEDCLHGIKMVEGLQGSQYVIQLIGICYENLEMVTAYHPYGSADNLEELLNQPELNKYNTLSTRFQLSMDYVSILNFLHNSPLGIRVMCDTNDIQKTLSQYLISKDFHLILNDVDALPEVKHDERKLIKCGKREITGSFVAPEQLWPFKEREFNDKDMPGYDEKIDIWRIPSVTDRLLGRVPNSNEVRKLLLQLHEHCRRENPQSRPTAAKVLQEYKDIANFVNLETVKE</sequence>
<organism evidence="18 19">
    <name type="scientific">Actinia tenebrosa</name>
    <name type="common">Australian red waratah sea anemone</name>
    <dbReference type="NCBI Taxonomy" id="6105"/>
    <lineage>
        <taxon>Eukaryota</taxon>
        <taxon>Metazoa</taxon>
        <taxon>Cnidaria</taxon>
        <taxon>Anthozoa</taxon>
        <taxon>Hexacorallia</taxon>
        <taxon>Actiniaria</taxon>
        <taxon>Actiniidae</taxon>
        <taxon>Actinia</taxon>
    </lineage>
</organism>
<dbReference type="FunFam" id="1.10.510.10:FF:000464">
    <property type="entry name" value="Protein O-mannose kinase"/>
    <property type="match status" value="1"/>
</dbReference>
<keyword evidence="4" id="KW-0808">Transferase</keyword>
<evidence type="ECO:0000256" key="10">
    <source>
        <dbReference type="ARBA" id="ARBA00022968"/>
    </source>
</evidence>
<dbReference type="SUPFAM" id="SSF56112">
    <property type="entry name" value="Protein kinase-like (PK-like)"/>
    <property type="match status" value="1"/>
</dbReference>
<comment type="catalytic activity">
    <reaction evidence="14">
        <text>3-O-[beta-D-GalNAc-(1-&gt;3)-beta-D-GlcNAc-(1-&gt;4)-alpha-D-Man]-L-Thr-[protein] + ATP = 3-O-[beta-D-GalNAc-(1-&gt;3)-beta-D-GlcNAc-(1-&gt;4)-(O-6-P-alpha-D-Man)]-Thr-[protein] + ADP + H(+)</text>
        <dbReference type="Rhea" id="RHEA:52616"/>
        <dbReference type="Rhea" id="RHEA-COMP:13308"/>
        <dbReference type="Rhea" id="RHEA-COMP:13309"/>
        <dbReference type="ChEBI" id="CHEBI:15378"/>
        <dbReference type="ChEBI" id="CHEBI:30616"/>
        <dbReference type="ChEBI" id="CHEBI:136709"/>
        <dbReference type="ChEBI" id="CHEBI:136710"/>
        <dbReference type="ChEBI" id="CHEBI:456216"/>
        <dbReference type="EC" id="2.7.1.183"/>
    </reaction>
</comment>
<feature type="transmembrane region" description="Helical" evidence="17">
    <location>
        <begin position="7"/>
        <end position="26"/>
    </location>
</feature>
<comment type="function">
    <text evidence="13">Protein O-mannose kinase that specifically mediates phosphorylation at the 6-position of an O-mannose of the trisaccharide (N-acetylgalactosamine (GalNAc)-beta-1,3-N-acetylglucosamine (GlcNAc)-beta-1,4-mannose) to generate phosphorylated O-mannosyl trisaccharide (N-acetylgalactosamine-beta-1,3-N-acetylglucosamine-beta-1,4-(phosphate-6-)mannose). Phosphorylated O-mannosyl trisaccharide is a carbohydrate structure present in alpha-dystroglycan (DAG1), which is required for binding laminin G-like domain-containing extracellular proteins with high affinity. Only shows kinase activity when the GalNAc-beta-3-GlcNAc-beta-terminus is linked to the 4-position of O-mannose, suggesting that this disaccharide serves as the substrate recognition motif.</text>
</comment>
<dbReference type="RefSeq" id="XP_031555724.1">
    <property type="nucleotide sequence ID" value="XM_031699864.1"/>
</dbReference>
<evidence type="ECO:0000256" key="11">
    <source>
        <dbReference type="ARBA" id="ARBA00022989"/>
    </source>
</evidence>
<evidence type="ECO:0000256" key="5">
    <source>
        <dbReference type="ARBA" id="ARBA00022692"/>
    </source>
</evidence>
<dbReference type="AlphaFoldDB" id="A0A6P8HH38"/>
<evidence type="ECO:0000256" key="9">
    <source>
        <dbReference type="ARBA" id="ARBA00022840"/>
    </source>
</evidence>
<dbReference type="PANTHER" id="PTHR22618:SF2">
    <property type="entry name" value="PROTEIN O-MANNOSE KINASE"/>
    <property type="match status" value="1"/>
</dbReference>
<evidence type="ECO:0000256" key="12">
    <source>
        <dbReference type="ARBA" id="ARBA00023136"/>
    </source>
</evidence>
<evidence type="ECO:0000256" key="13">
    <source>
        <dbReference type="ARBA" id="ARBA00025665"/>
    </source>
</evidence>
<evidence type="ECO:0000256" key="14">
    <source>
        <dbReference type="ARBA" id="ARBA00029343"/>
    </source>
</evidence>
<name>A0A6P8HH38_ACTTE</name>
<keyword evidence="9" id="KW-0067">ATP-binding</keyword>
<evidence type="ECO:0000256" key="6">
    <source>
        <dbReference type="ARBA" id="ARBA00022741"/>
    </source>
</evidence>
<evidence type="ECO:0000256" key="4">
    <source>
        <dbReference type="ARBA" id="ARBA00022679"/>
    </source>
</evidence>
<keyword evidence="8" id="KW-0256">Endoplasmic reticulum</keyword>
<dbReference type="GO" id="GO:0016773">
    <property type="term" value="F:phosphotransferase activity, alcohol group as acceptor"/>
    <property type="evidence" value="ECO:0007669"/>
    <property type="project" value="TreeGrafter"/>
</dbReference>
<dbReference type="FunCoup" id="A0A6P8HH38">
    <property type="interactions" value="590"/>
</dbReference>
<dbReference type="KEGG" id="aten:116292519"/>
<evidence type="ECO:0000256" key="8">
    <source>
        <dbReference type="ARBA" id="ARBA00022824"/>
    </source>
</evidence>
<dbReference type="GO" id="GO:0005524">
    <property type="term" value="F:ATP binding"/>
    <property type="evidence" value="ECO:0007669"/>
    <property type="project" value="UniProtKB-KW"/>
</dbReference>
<dbReference type="GeneID" id="116292519"/>
<dbReference type="Gene3D" id="1.10.510.10">
    <property type="entry name" value="Transferase(Phosphotransferase) domain 1"/>
    <property type="match status" value="1"/>
</dbReference>
<evidence type="ECO:0000256" key="3">
    <source>
        <dbReference type="ARBA" id="ARBA00015906"/>
    </source>
</evidence>
<dbReference type="GO" id="GO:0019200">
    <property type="term" value="F:carbohydrate kinase activity"/>
    <property type="evidence" value="ECO:0007669"/>
    <property type="project" value="InterPro"/>
</dbReference>
<evidence type="ECO:0000313" key="18">
    <source>
        <dbReference type="Proteomes" id="UP000515163"/>
    </source>
</evidence>
<dbReference type="GO" id="GO:0006493">
    <property type="term" value="P:protein O-linked glycosylation"/>
    <property type="evidence" value="ECO:0007669"/>
    <property type="project" value="InterPro"/>
</dbReference>
<gene>
    <name evidence="19" type="primary">LOC116292519</name>
</gene>
<evidence type="ECO:0000313" key="19">
    <source>
        <dbReference type="RefSeq" id="XP_031555724.1"/>
    </source>
</evidence>
<dbReference type="GO" id="GO:0005789">
    <property type="term" value="C:endoplasmic reticulum membrane"/>
    <property type="evidence" value="ECO:0007669"/>
    <property type="project" value="UniProtKB-SubCell"/>
</dbReference>
<keyword evidence="5 17" id="KW-0812">Transmembrane</keyword>
<dbReference type="InterPro" id="IPR011009">
    <property type="entry name" value="Kinase-like_dom_sf"/>
</dbReference>
<evidence type="ECO:0000256" key="1">
    <source>
        <dbReference type="ARBA" id="ARBA00004648"/>
    </source>
</evidence>
<keyword evidence="7" id="KW-0418">Kinase</keyword>
<dbReference type="InParanoid" id="A0A6P8HH38"/>
<dbReference type="PANTHER" id="PTHR22618">
    <property type="entry name" value="PROTEIN O-MANNOSE KINASE"/>
    <property type="match status" value="1"/>
</dbReference>
<dbReference type="InterPro" id="IPR039318">
    <property type="entry name" value="POMK"/>
</dbReference>
<protein>
    <recommendedName>
        <fullName evidence="3">Protein O-mannose kinase</fullName>
        <ecNumber evidence="2">2.7.1.183</ecNumber>
    </recommendedName>
    <alternativeName>
        <fullName evidence="16">Protein kinase-like protein SgK196</fullName>
    </alternativeName>
    <alternativeName>
        <fullName evidence="15">Sugen kinase 196</fullName>
    </alternativeName>
</protein>
<dbReference type="OrthoDB" id="4062651at2759"/>
<keyword evidence="6" id="KW-0547">Nucleotide-binding</keyword>
<keyword evidence="18" id="KW-1185">Reference proteome</keyword>
<evidence type="ECO:0000256" key="2">
    <source>
        <dbReference type="ARBA" id="ARBA00011932"/>
    </source>
</evidence>
<dbReference type="Proteomes" id="UP000515163">
    <property type="component" value="Unplaced"/>
</dbReference>
<keyword evidence="12 17" id="KW-0472">Membrane</keyword>
<proteinExistence type="predicted"/>
<keyword evidence="10" id="KW-0735">Signal-anchor</keyword>
<keyword evidence="11 17" id="KW-1133">Transmembrane helix</keyword>
<reference evidence="19" key="1">
    <citation type="submission" date="2025-08" db="UniProtKB">
        <authorList>
            <consortium name="RefSeq"/>
        </authorList>
    </citation>
    <scope>IDENTIFICATION</scope>
    <source>
        <tissue evidence="19">Tentacle</tissue>
    </source>
</reference>
<accession>A0A6P8HH38</accession>
<evidence type="ECO:0000256" key="17">
    <source>
        <dbReference type="SAM" id="Phobius"/>
    </source>
</evidence>
<comment type="subcellular location">
    <subcellularLocation>
        <location evidence="1">Endoplasmic reticulum membrane</location>
        <topology evidence="1">Single-pass type II membrane protein</topology>
    </subcellularLocation>
</comment>
<evidence type="ECO:0000256" key="16">
    <source>
        <dbReference type="ARBA" id="ARBA00030430"/>
    </source>
</evidence>
<dbReference type="EC" id="2.7.1.183" evidence="2"/>
<evidence type="ECO:0000256" key="7">
    <source>
        <dbReference type="ARBA" id="ARBA00022777"/>
    </source>
</evidence>